<dbReference type="SUPFAM" id="SSF53474">
    <property type="entry name" value="alpha/beta-Hydrolases"/>
    <property type="match status" value="1"/>
</dbReference>
<keyword evidence="4" id="KW-0442">Lipid degradation</keyword>
<keyword evidence="5" id="KW-0560">Oxidoreductase</keyword>
<accession>A0A084AH37</accession>
<dbReference type="InterPro" id="IPR006093">
    <property type="entry name" value="Oxy_OxRdtase_FAD_BS"/>
</dbReference>
<keyword evidence="3" id="KW-0378">Hydrolase</keyword>
<proteinExistence type="inferred from homology"/>
<dbReference type="GO" id="GO:0003847">
    <property type="term" value="F:1-alkyl-2-acetylglycerophosphocholine esterase activity"/>
    <property type="evidence" value="ECO:0007669"/>
    <property type="project" value="UniProtKB-EC"/>
</dbReference>
<evidence type="ECO:0000256" key="6">
    <source>
        <dbReference type="ARBA" id="ARBA00023098"/>
    </source>
</evidence>
<reference evidence="7 8" key="1">
    <citation type="journal article" date="2014" name="BMC Genomics">
        <title>Comparative genome sequencing reveals chemotype-specific gene clusters in the toxigenic black mold Stachybotrys.</title>
        <authorList>
            <person name="Semeiks J."/>
            <person name="Borek D."/>
            <person name="Otwinowski Z."/>
            <person name="Grishin N.V."/>
        </authorList>
    </citation>
    <scope>NUCLEOTIDE SEQUENCE [LARGE SCALE GENOMIC DNA]</scope>
    <source>
        <strain evidence="8">CBS 109288 / IBT 7711</strain>
    </source>
</reference>
<dbReference type="EC" id="3.1.1.47" evidence="2"/>
<gene>
    <name evidence="7" type="ORF">S7711_02820</name>
</gene>
<evidence type="ECO:0000256" key="3">
    <source>
        <dbReference type="ARBA" id="ARBA00022801"/>
    </source>
</evidence>
<dbReference type="PROSITE" id="PS00862">
    <property type="entry name" value="OX2_COVAL_FAD"/>
    <property type="match status" value="1"/>
</dbReference>
<evidence type="ECO:0000256" key="2">
    <source>
        <dbReference type="ARBA" id="ARBA00013201"/>
    </source>
</evidence>
<evidence type="ECO:0000313" key="8">
    <source>
        <dbReference type="Proteomes" id="UP000028045"/>
    </source>
</evidence>
<dbReference type="Proteomes" id="UP000028045">
    <property type="component" value="Unassembled WGS sequence"/>
</dbReference>
<evidence type="ECO:0000256" key="5">
    <source>
        <dbReference type="ARBA" id="ARBA00023002"/>
    </source>
</evidence>
<dbReference type="EMBL" id="KL648731">
    <property type="protein sequence ID" value="KEY64616.1"/>
    <property type="molecule type" value="Genomic_DNA"/>
</dbReference>
<protein>
    <recommendedName>
        <fullName evidence="2">1-alkyl-2-acetylglycerophosphocholine esterase</fullName>
        <ecNumber evidence="2">3.1.1.47</ecNumber>
    </recommendedName>
</protein>
<dbReference type="OrthoDB" id="2363873at2759"/>
<keyword evidence="8" id="KW-1185">Reference proteome</keyword>
<evidence type="ECO:0000313" key="7">
    <source>
        <dbReference type="EMBL" id="KEY64616.1"/>
    </source>
</evidence>
<comment type="similarity">
    <text evidence="1">Belongs to the oxygen-dependent FAD-linked oxidoreductase family.</text>
</comment>
<keyword evidence="6" id="KW-0443">Lipid metabolism</keyword>
<name>A0A084AH37_STACB</name>
<dbReference type="HOGENOM" id="CLU_066851_1_0_1"/>
<dbReference type="GO" id="GO:0016491">
    <property type="term" value="F:oxidoreductase activity"/>
    <property type="evidence" value="ECO:0007669"/>
    <property type="project" value="UniProtKB-KW"/>
</dbReference>
<evidence type="ECO:0000256" key="4">
    <source>
        <dbReference type="ARBA" id="ARBA00022963"/>
    </source>
</evidence>
<dbReference type="AlphaFoldDB" id="A0A084AH37"/>
<dbReference type="PANTHER" id="PTHR10272">
    <property type="entry name" value="PLATELET-ACTIVATING FACTOR ACETYLHYDROLASE"/>
    <property type="match status" value="1"/>
</dbReference>
<sequence>MAQYNTHAEIGNAAKLPVDPEKPILTYSPVVLPSPGRAVDLQIKVSAPATGENLPIVLVSHGHGPSLYLSSLHGYGPLREFLAGHGFVVLQATHLNSRKLGLKEHPEGSEMGWKSRPSDIVQILDELDKIEEAVPFIRGRLDKSKIAVAGHSFGAWTACLLLGATNTDPRDGSVTKALDNRIKTGVVYGGIGDGKDLSKRGRGLVPFCDTDFTTMTAPALIVCGDMDVSPHLTDRGADWHADPYSLAPGPKDLLWVKGGVHGFGGISGWDAAETTDESPERMHVVLRMTLAYLKSQLYEGDRSWVQACETLKGLEDLGSVESKIE</sequence>
<dbReference type="GO" id="GO:0016042">
    <property type="term" value="P:lipid catabolic process"/>
    <property type="evidence" value="ECO:0007669"/>
    <property type="project" value="UniProtKB-KW"/>
</dbReference>
<dbReference type="Gene3D" id="3.40.50.1820">
    <property type="entry name" value="alpha/beta hydrolase"/>
    <property type="match status" value="1"/>
</dbReference>
<dbReference type="PANTHER" id="PTHR10272:SF0">
    <property type="entry name" value="PLATELET-ACTIVATING FACTOR ACETYLHYDROLASE"/>
    <property type="match status" value="1"/>
</dbReference>
<evidence type="ECO:0000256" key="1">
    <source>
        <dbReference type="ARBA" id="ARBA00005466"/>
    </source>
</evidence>
<dbReference type="InterPro" id="IPR029058">
    <property type="entry name" value="AB_hydrolase_fold"/>
</dbReference>
<organism evidence="7 8">
    <name type="scientific">Stachybotrys chartarum (strain CBS 109288 / IBT 7711)</name>
    <name type="common">Toxic black mold</name>
    <name type="synonym">Stilbospora chartarum</name>
    <dbReference type="NCBI Taxonomy" id="1280523"/>
    <lineage>
        <taxon>Eukaryota</taxon>
        <taxon>Fungi</taxon>
        <taxon>Dikarya</taxon>
        <taxon>Ascomycota</taxon>
        <taxon>Pezizomycotina</taxon>
        <taxon>Sordariomycetes</taxon>
        <taxon>Hypocreomycetidae</taxon>
        <taxon>Hypocreales</taxon>
        <taxon>Stachybotryaceae</taxon>
        <taxon>Stachybotrys</taxon>
    </lineage>
</organism>